<protein>
    <submittedName>
        <fullName evidence="3">IS110 family transposase ISAzo28</fullName>
    </submittedName>
</protein>
<dbReference type="PANTHER" id="PTHR33055">
    <property type="entry name" value="TRANSPOSASE FOR INSERTION SEQUENCE ELEMENT IS1111A"/>
    <property type="match status" value="1"/>
</dbReference>
<evidence type="ECO:0000313" key="4">
    <source>
        <dbReference type="Proteomes" id="UP000838821"/>
    </source>
</evidence>
<proteinExistence type="predicted"/>
<evidence type="ECO:0000313" key="3">
    <source>
        <dbReference type="EMBL" id="CAH1202269.1"/>
    </source>
</evidence>
<feature type="domain" description="Transposase IS116/IS110/IS902 C-terminal" evidence="2">
    <location>
        <begin position="205"/>
        <end position="284"/>
    </location>
</feature>
<evidence type="ECO:0000259" key="1">
    <source>
        <dbReference type="Pfam" id="PF01548"/>
    </source>
</evidence>
<keyword evidence="4" id="KW-1185">Reference proteome</keyword>
<dbReference type="EMBL" id="CAKMMW010000004">
    <property type="protein sequence ID" value="CAH1202269.1"/>
    <property type="molecule type" value="Genomic_DNA"/>
</dbReference>
<reference evidence="3" key="1">
    <citation type="submission" date="2022-01" db="EMBL/GenBank/DDBJ databases">
        <authorList>
            <person name="Criscuolo A."/>
        </authorList>
    </citation>
    <scope>NUCLEOTIDE SEQUENCE</scope>
    <source>
        <strain evidence="3">CIP111891</strain>
    </source>
</reference>
<sequence>MDIIIERACGMDVHKDSITACTMTPEGKEIQTFSTKTVFLLQLIDWIKKHGCTHVAMESTGVFWKPIVNLLEAEDIEFLVVNAQHMKALPGRKTDVKDAEWIAQLLRHGLLKASFIPNRIQRELRELVRYRRSIIEERARQHNRIQKVLEGANIKLGSVVSDIMGVSSKDMLNAILTHIDFLTEQIEMFDQEVSQRTILNQEDIERLDSIPGIATRMAEQILAEIGTNIKDQFPSAAHLCSWAALVPGHNESAGKRKSSKGKKGNKYLKSALTEAAHSVGSSKNYLGAMYRRTLARKGRKRAAIVVAHAMLRIAYYLLTRKEMYVDLGEDYFDKQKLRAIVRNSVRRLETLGYNVTISEVS</sequence>
<dbReference type="PANTHER" id="PTHR33055:SF15">
    <property type="entry name" value="TRANSPOSASE-RELATED"/>
    <property type="match status" value="1"/>
</dbReference>
<name>A0ABM9C588_9BACL</name>
<dbReference type="RefSeq" id="WP_236286841.1">
    <property type="nucleotide sequence ID" value="NZ_CAKMMW010000004.1"/>
</dbReference>
<gene>
    <name evidence="3" type="ORF">PAECIP111891_02101</name>
</gene>
<dbReference type="Pfam" id="PF02371">
    <property type="entry name" value="Transposase_20"/>
    <property type="match status" value="1"/>
</dbReference>
<dbReference type="InterPro" id="IPR047650">
    <property type="entry name" value="Transpos_IS110"/>
</dbReference>
<organism evidence="3 4">
    <name type="scientific">Paenibacillus allorhizoplanae</name>
    <dbReference type="NCBI Taxonomy" id="2905648"/>
    <lineage>
        <taxon>Bacteria</taxon>
        <taxon>Bacillati</taxon>
        <taxon>Bacillota</taxon>
        <taxon>Bacilli</taxon>
        <taxon>Bacillales</taxon>
        <taxon>Paenibacillaceae</taxon>
        <taxon>Paenibacillus</taxon>
    </lineage>
</organism>
<dbReference type="InterPro" id="IPR003346">
    <property type="entry name" value="Transposase_20"/>
</dbReference>
<dbReference type="Pfam" id="PF01548">
    <property type="entry name" value="DEDD_Tnp_IS110"/>
    <property type="match status" value="1"/>
</dbReference>
<accession>A0ABM9C588</accession>
<comment type="caution">
    <text evidence="3">The sequence shown here is derived from an EMBL/GenBank/DDBJ whole genome shotgun (WGS) entry which is preliminary data.</text>
</comment>
<dbReference type="NCBIfam" id="NF033542">
    <property type="entry name" value="transpos_IS110"/>
    <property type="match status" value="1"/>
</dbReference>
<feature type="domain" description="Transposase IS110-like N-terminal" evidence="1">
    <location>
        <begin position="9"/>
        <end position="152"/>
    </location>
</feature>
<evidence type="ECO:0000259" key="2">
    <source>
        <dbReference type="Pfam" id="PF02371"/>
    </source>
</evidence>
<dbReference type="InterPro" id="IPR002525">
    <property type="entry name" value="Transp_IS110-like_N"/>
</dbReference>
<dbReference type="Proteomes" id="UP000838821">
    <property type="component" value="Unassembled WGS sequence"/>
</dbReference>